<protein>
    <recommendedName>
        <fullName evidence="4">DUF4124 domain-containing protein</fullName>
    </recommendedName>
</protein>
<keyword evidence="3" id="KW-1185">Reference proteome</keyword>
<evidence type="ECO:0000313" key="3">
    <source>
        <dbReference type="Proteomes" id="UP000294980"/>
    </source>
</evidence>
<gene>
    <name evidence="2" type="ORF">EV688_1097</name>
</gene>
<evidence type="ECO:0000256" key="1">
    <source>
        <dbReference type="SAM" id="Coils"/>
    </source>
</evidence>
<keyword evidence="1" id="KW-0175">Coiled coil</keyword>
<evidence type="ECO:0000313" key="2">
    <source>
        <dbReference type="EMBL" id="TCO75284.1"/>
    </source>
</evidence>
<proteinExistence type="predicted"/>
<dbReference type="RefSeq" id="WP_240624377.1">
    <property type="nucleotide sequence ID" value="NZ_QQSW01000012.1"/>
</dbReference>
<name>A0A4R2KP33_9GAMM</name>
<dbReference type="EMBL" id="SLWX01000009">
    <property type="protein sequence ID" value="TCO75284.1"/>
    <property type="molecule type" value="Genomic_DNA"/>
</dbReference>
<dbReference type="Proteomes" id="UP000294980">
    <property type="component" value="Unassembled WGS sequence"/>
</dbReference>
<reference evidence="2 3" key="1">
    <citation type="submission" date="2019-03" db="EMBL/GenBank/DDBJ databases">
        <title>Genomic Encyclopedia of Type Strains, Phase IV (KMG-IV): sequencing the most valuable type-strain genomes for metagenomic binning, comparative biology and taxonomic classification.</title>
        <authorList>
            <person name="Goeker M."/>
        </authorList>
    </citation>
    <scope>NUCLEOTIDE SEQUENCE [LARGE SCALE GENOMIC DNA]</scope>
    <source>
        <strain evidence="2 3">DSM 23344</strain>
    </source>
</reference>
<organism evidence="2 3">
    <name type="scientific">Chromatocurvus halotolerans</name>
    <dbReference type="NCBI Taxonomy" id="1132028"/>
    <lineage>
        <taxon>Bacteria</taxon>
        <taxon>Pseudomonadati</taxon>
        <taxon>Pseudomonadota</taxon>
        <taxon>Gammaproteobacteria</taxon>
        <taxon>Cellvibrionales</taxon>
        <taxon>Halieaceae</taxon>
        <taxon>Chromatocurvus</taxon>
    </lineage>
</organism>
<feature type="coiled-coil region" evidence="1">
    <location>
        <begin position="124"/>
        <end position="183"/>
    </location>
</feature>
<evidence type="ECO:0008006" key="4">
    <source>
        <dbReference type="Google" id="ProtNLM"/>
    </source>
</evidence>
<sequence>MKTAIPLLVLCALLVLPLPAESREMYRYVNQDGNHVIGYQVPPEQVALGYEVLNEKGVLIDVVPPILDDEARADMDAQQRRDSEAEAERKRLQKWDESLLLRYSTIEDIEAARDRALRDLRIRVSILKGKQRSLKQQVENYQAEAADQERRGGTVDESHLKAIDDVQAEISATERSIADRQREIAAVEADYQRDIDRFATLLELVEIRRAMNAQ</sequence>
<dbReference type="AlphaFoldDB" id="A0A4R2KP33"/>
<accession>A0A4R2KP33</accession>
<comment type="caution">
    <text evidence="2">The sequence shown here is derived from an EMBL/GenBank/DDBJ whole genome shotgun (WGS) entry which is preliminary data.</text>
</comment>